<keyword evidence="5" id="KW-0998">Cell outer membrane</keyword>
<reference evidence="7" key="2">
    <citation type="submission" date="2020-09" db="EMBL/GenBank/DDBJ databases">
        <authorList>
            <person name="Sun Q."/>
            <person name="Kim S."/>
        </authorList>
    </citation>
    <scope>NUCLEOTIDE SEQUENCE</scope>
    <source>
        <strain evidence="7">KCTC 42590</strain>
    </source>
</reference>
<dbReference type="Pfam" id="PF06629">
    <property type="entry name" value="MipA"/>
    <property type="match status" value="1"/>
</dbReference>
<evidence type="ECO:0000256" key="3">
    <source>
        <dbReference type="ARBA" id="ARBA00022729"/>
    </source>
</evidence>
<comment type="subcellular location">
    <subcellularLocation>
        <location evidence="1">Cell outer membrane</location>
    </subcellularLocation>
</comment>
<keyword evidence="3 6" id="KW-0732">Signal</keyword>
<keyword evidence="8" id="KW-1185">Reference proteome</keyword>
<evidence type="ECO:0000313" key="8">
    <source>
        <dbReference type="Proteomes" id="UP000630923"/>
    </source>
</evidence>
<name>A0A919E6P4_9PROT</name>
<dbReference type="InterPro" id="IPR010583">
    <property type="entry name" value="MipA"/>
</dbReference>
<evidence type="ECO:0000256" key="2">
    <source>
        <dbReference type="ARBA" id="ARBA00005722"/>
    </source>
</evidence>
<evidence type="ECO:0000256" key="1">
    <source>
        <dbReference type="ARBA" id="ARBA00004442"/>
    </source>
</evidence>
<dbReference type="RefSeq" id="WP_191252340.1">
    <property type="nucleotide sequence ID" value="NZ_BNCI01000002.1"/>
</dbReference>
<organism evidence="7 8">
    <name type="scientific">Kordiimonas sediminis</name>
    <dbReference type="NCBI Taxonomy" id="1735581"/>
    <lineage>
        <taxon>Bacteria</taxon>
        <taxon>Pseudomonadati</taxon>
        <taxon>Pseudomonadota</taxon>
        <taxon>Alphaproteobacteria</taxon>
        <taxon>Kordiimonadales</taxon>
        <taxon>Kordiimonadaceae</taxon>
        <taxon>Kordiimonas</taxon>
    </lineage>
</organism>
<dbReference type="PANTHER" id="PTHR38776:SF1">
    <property type="entry name" value="MLTA-INTERACTING PROTEIN-RELATED"/>
    <property type="match status" value="1"/>
</dbReference>
<evidence type="ECO:0000256" key="5">
    <source>
        <dbReference type="ARBA" id="ARBA00023237"/>
    </source>
</evidence>
<feature type="chain" id="PRO_5037103784" evidence="6">
    <location>
        <begin position="27"/>
        <end position="267"/>
    </location>
</feature>
<comment type="caution">
    <text evidence="7">The sequence shown here is derived from an EMBL/GenBank/DDBJ whole genome shotgun (WGS) entry which is preliminary data.</text>
</comment>
<protein>
    <submittedName>
        <fullName evidence="7">Outer membrane protein</fullName>
    </submittedName>
</protein>
<dbReference type="Proteomes" id="UP000630923">
    <property type="component" value="Unassembled WGS sequence"/>
</dbReference>
<evidence type="ECO:0000256" key="4">
    <source>
        <dbReference type="ARBA" id="ARBA00023136"/>
    </source>
</evidence>
<dbReference type="PANTHER" id="PTHR38776">
    <property type="entry name" value="MLTA-INTERACTING PROTEIN-RELATED"/>
    <property type="match status" value="1"/>
</dbReference>
<reference evidence="7" key="1">
    <citation type="journal article" date="2014" name="Int. J. Syst. Evol. Microbiol.">
        <title>Complete genome sequence of Corynebacterium casei LMG S-19264T (=DSM 44701T), isolated from a smear-ripened cheese.</title>
        <authorList>
            <consortium name="US DOE Joint Genome Institute (JGI-PGF)"/>
            <person name="Walter F."/>
            <person name="Albersmeier A."/>
            <person name="Kalinowski J."/>
            <person name="Ruckert C."/>
        </authorList>
    </citation>
    <scope>NUCLEOTIDE SEQUENCE</scope>
    <source>
        <strain evidence="7">KCTC 42590</strain>
    </source>
</reference>
<gene>
    <name evidence="7" type="ORF">GCM10017044_19020</name>
</gene>
<accession>A0A919E6P4</accession>
<evidence type="ECO:0000256" key="6">
    <source>
        <dbReference type="SAM" id="SignalP"/>
    </source>
</evidence>
<keyword evidence="4" id="KW-0472">Membrane</keyword>
<dbReference type="GO" id="GO:0009252">
    <property type="term" value="P:peptidoglycan biosynthetic process"/>
    <property type="evidence" value="ECO:0007669"/>
    <property type="project" value="TreeGrafter"/>
</dbReference>
<dbReference type="GO" id="GO:0009279">
    <property type="term" value="C:cell outer membrane"/>
    <property type="evidence" value="ECO:0007669"/>
    <property type="project" value="UniProtKB-SubCell"/>
</dbReference>
<dbReference type="AlphaFoldDB" id="A0A919E6P4"/>
<evidence type="ECO:0000313" key="7">
    <source>
        <dbReference type="EMBL" id="GHF24551.1"/>
    </source>
</evidence>
<proteinExistence type="inferred from homology"/>
<dbReference type="EMBL" id="BNCI01000002">
    <property type="protein sequence ID" value="GHF24551.1"/>
    <property type="molecule type" value="Genomic_DNA"/>
</dbReference>
<feature type="signal peptide" evidence="6">
    <location>
        <begin position="1"/>
        <end position="26"/>
    </location>
</feature>
<comment type="similarity">
    <text evidence="2">Belongs to the MipA/OmpV family.</text>
</comment>
<sequence length="267" mass="29589">MYSVQPFTAVSAALCLCLVSAPTVFAEDDKPPVWEDNAQQPRSGPPEGLYWGAATFISSEPYKGYSSRIIPVPVLAYRKNNLEIFGPFVRYKLYNDQATTVAITASPRFAGYKESDSPIFKGMDTRSTSIDIGASLDTKFQNITVRSAFLADILGKSNGYELRAGISYPVRKGPFSLEPFIDLQYLDKKYVDYYYGVQMKEATSERAYYKGSSTLNTEAGFMVNLPAFGGMVRTRLTHTWLGAEIKNSPLVDSNSVISANVIFTRAF</sequence>